<evidence type="ECO:0000259" key="2">
    <source>
        <dbReference type="Pfam" id="PF00733"/>
    </source>
</evidence>
<evidence type="ECO:0000313" key="4">
    <source>
        <dbReference type="Proteomes" id="UP000312032"/>
    </source>
</evidence>
<dbReference type="InterPro" id="IPR001962">
    <property type="entry name" value="Asn_synthase"/>
</dbReference>
<gene>
    <name evidence="3" type="primary">larE</name>
    <name evidence="3" type="ORF">FHE74_09870</name>
</gene>
<dbReference type="SUPFAM" id="SSF52402">
    <property type="entry name" value="Adenine nucleotide alpha hydrolases-like"/>
    <property type="match status" value="1"/>
</dbReference>
<organism evidence="3 4">
    <name type="scientific">Corynebacterium tapiri</name>
    <dbReference type="NCBI Taxonomy" id="1448266"/>
    <lineage>
        <taxon>Bacteria</taxon>
        <taxon>Bacillati</taxon>
        <taxon>Actinomycetota</taxon>
        <taxon>Actinomycetes</taxon>
        <taxon>Mycobacteriales</taxon>
        <taxon>Corynebacteriaceae</taxon>
        <taxon>Corynebacterium</taxon>
    </lineage>
</organism>
<dbReference type="InterPro" id="IPR052188">
    <property type="entry name" value="Ni-pincer_cofactor_biosynth"/>
</dbReference>
<dbReference type="GO" id="GO:0016783">
    <property type="term" value="F:sulfurtransferase activity"/>
    <property type="evidence" value="ECO:0007669"/>
    <property type="project" value="InterPro"/>
</dbReference>
<evidence type="ECO:0000313" key="3">
    <source>
        <dbReference type="EMBL" id="TNL95082.1"/>
    </source>
</evidence>
<reference evidence="3 4" key="1">
    <citation type="submission" date="2019-06" db="EMBL/GenBank/DDBJ databases">
        <authorList>
            <person name="Li J."/>
        </authorList>
    </citation>
    <scope>NUCLEOTIDE SEQUENCE [LARGE SCALE GENOMIC DNA]</scope>
    <source>
        <strain evidence="3 4">LMG 28165</strain>
    </source>
</reference>
<dbReference type="OrthoDB" id="9776919at2"/>
<name>A0A5C4U189_9CORY</name>
<dbReference type="NCBIfam" id="TIGR00268">
    <property type="entry name" value="ATP-dependent sacrificial sulfur transferase LarE"/>
    <property type="match status" value="1"/>
</dbReference>
<feature type="domain" description="Asparagine synthetase" evidence="2">
    <location>
        <begin position="5"/>
        <end position="82"/>
    </location>
</feature>
<accession>A0A5C4U189</accession>
<dbReference type="GO" id="GO:0006529">
    <property type="term" value="P:asparagine biosynthetic process"/>
    <property type="evidence" value="ECO:0007669"/>
    <property type="project" value="InterPro"/>
</dbReference>
<dbReference type="InterPro" id="IPR014729">
    <property type="entry name" value="Rossmann-like_a/b/a_fold"/>
</dbReference>
<evidence type="ECO:0000256" key="1">
    <source>
        <dbReference type="PIRSR" id="PIRSR006661-1"/>
    </source>
</evidence>
<sequence>MSSSSLLDALSNHLPASGRMGVAFSGGVDSATLAAASLRLLGPERVVAILAVSPSLAARERAAARRTAEEIGVELVELEVFEHERPEYQANGVDRCYFCKSEMFERIDASTLDVEHVAYGENADDAVRTDRPGALAASEHGVLRPLAAAGLTKADVRALARELGLSVADKPAAPCLASRVPHGLEVVPEKLRQIEAVENALADLGFSDSRVRHHGSIARIEVPAAQLVALAQCAETVQEAAVKAGFTYAALDLGGMHSGAFTRRAMGAQA</sequence>
<dbReference type="PIRSF" id="PIRSF006661">
    <property type="entry name" value="PP-lp_UCP006661"/>
    <property type="match status" value="1"/>
</dbReference>
<dbReference type="InterPro" id="IPR005232">
    <property type="entry name" value="LarE"/>
</dbReference>
<dbReference type="RefSeq" id="WP_139466350.1">
    <property type="nucleotide sequence ID" value="NZ_VDHJ01000016.1"/>
</dbReference>
<keyword evidence="4" id="KW-1185">Reference proteome</keyword>
<comment type="caution">
    <text evidence="3">The sequence shown here is derived from an EMBL/GenBank/DDBJ whole genome shotgun (WGS) entry which is preliminary data.</text>
</comment>
<dbReference type="PANTHER" id="PTHR43169">
    <property type="entry name" value="EXSB FAMILY PROTEIN"/>
    <property type="match status" value="1"/>
</dbReference>
<dbReference type="CDD" id="cd01990">
    <property type="entry name" value="LarE-like"/>
    <property type="match status" value="1"/>
</dbReference>
<dbReference type="PANTHER" id="PTHR43169:SF2">
    <property type="entry name" value="NAD_GMP SYNTHASE DOMAIN-CONTAINING PROTEIN"/>
    <property type="match status" value="1"/>
</dbReference>
<dbReference type="Pfam" id="PF00733">
    <property type="entry name" value="Asn_synthase"/>
    <property type="match status" value="1"/>
</dbReference>
<dbReference type="GO" id="GO:0004066">
    <property type="term" value="F:asparagine synthase (glutamine-hydrolyzing) activity"/>
    <property type="evidence" value="ECO:0007669"/>
    <property type="project" value="InterPro"/>
</dbReference>
<protein>
    <submittedName>
        <fullName evidence="3">ATP-dependent sacrificial sulfur transferase LarE</fullName>
    </submittedName>
</protein>
<dbReference type="Proteomes" id="UP000312032">
    <property type="component" value="Unassembled WGS sequence"/>
</dbReference>
<dbReference type="AlphaFoldDB" id="A0A5C4U189"/>
<dbReference type="Gene3D" id="3.40.50.620">
    <property type="entry name" value="HUPs"/>
    <property type="match status" value="1"/>
</dbReference>
<keyword evidence="3" id="KW-0808">Transferase</keyword>
<feature type="active site" description="Nucleophile and sulfur donor" evidence="1">
    <location>
        <position position="175"/>
    </location>
</feature>
<proteinExistence type="predicted"/>
<dbReference type="EMBL" id="VDHJ01000016">
    <property type="protein sequence ID" value="TNL95082.1"/>
    <property type="molecule type" value="Genomic_DNA"/>
</dbReference>